<evidence type="ECO:0000313" key="3">
    <source>
        <dbReference type="Proteomes" id="UP000055024"/>
    </source>
</evidence>
<keyword evidence="1" id="KW-0732">Signal</keyword>
<feature type="signal peptide" evidence="1">
    <location>
        <begin position="1"/>
        <end position="22"/>
    </location>
</feature>
<organism evidence="2 3">
    <name type="scientific">Trichinella zimbabwensis</name>
    <dbReference type="NCBI Taxonomy" id="268475"/>
    <lineage>
        <taxon>Eukaryota</taxon>
        <taxon>Metazoa</taxon>
        <taxon>Ecdysozoa</taxon>
        <taxon>Nematoda</taxon>
        <taxon>Enoplea</taxon>
        <taxon>Dorylaimia</taxon>
        <taxon>Trichinellida</taxon>
        <taxon>Trichinellidae</taxon>
        <taxon>Trichinella</taxon>
    </lineage>
</organism>
<keyword evidence="3" id="KW-1185">Reference proteome</keyword>
<proteinExistence type="predicted"/>
<comment type="caution">
    <text evidence="2">The sequence shown here is derived from an EMBL/GenBank/DDBJ whole genome shotgun (WGS) entry which is preliminary data.</text>
</comment>
<name>A0A0V1GIR9_9BILA</name>
<gene>
    <name evidence="2" type="ORF">T11_16379</name>
</gene>
<sequence length="64" mass="7251">MKLRSFVQCFVFCSSLFHLLHAISINLSEDVSNVSSNGNETVLMDTKPVAILIYFRFQHSVKST</sequence>
<feature type="chain" id="PRO_5006878524" evidence="1">
    <location>
        <begin position="23"/>
        <end position="64"/>
    </location>
</feature>
<evidence type="ECO:0000256" key="1">
    <source>
        <dbReference type="SAM" id="SignalP"/>
    </source>
</evidence>
<dbReference type="EMBL" id="JYDP01001565">
    <property type="protein sequence ID" value="KRY98133.1"/>
    <property type="molecule type" value="Genomic_DNA"/>
</dbReference>
<protein>
    <submittedName>
        <fullName evidence="2">Uncharacterized protein</fullName>
    </submittedName>
</protein>
<accession>A0A0V1GIR9</accession>
<dbReference type="Proteomes" id="UP000055024">
    <property type="component" value="Unassembled WGS sequence"/>
</dbReference>
<reference evidence="2 3" key="1">
    <citation type="submission" date="2015-01" db="EMBL/GenBank/DDBJ databases">
        <title>Evolution of Trichinella species and genotypes.</title>
        <authorList>
            <person name="Korhonen P.K."/>
            <person name="Edoardo P."/>
            <person name="Giuseppe L.R."/>
            <person name="Gasser R.B."/>
        </authorList>
    </citation>
    <scope>NUCLEOTIDE SEQUENCE [LARGE SCALE GENOMIC DNA]</scope>
    <source>
        <strain evidence="2">ISS1029</strain>
    </source>
</reference>
<dbReference type="AlphaFoldDB" id="A0A0V1GIR9"/>
<evidence type="ECO:0000313" key="2">
    <source>
        <dbReference type="EMBL" id="KRY98133.1"/>
    </source>
</evidence>